<accession>A0A3E2NBA3</accession>
<protein>
    <submittedName>
        <fullName evidence="1">Uncharacterized protein</fullName>
    </submittedName>
</protein>
<reference evidence="1 2" key="1">
    <citation type="submission" date="2018-07" db="EMBL/GenBank/DDBJ databases">
        <title>New species, Clostridium PI-S10-A1B.</title>
        <authorList>
            <person name="Krishna G."/>
            <person name="Summeta K."/>
            <person name="Shikha S."/>
            <person name="Prabhu P.B."/>
            <person name="Suresh K."/>
        </authorList>
    </citation>
    <scope>NUCLEOTIDE SEQUENCE [LARGE SCALE GENOMIC DNA]</scope>
    <source>
        <strain evidence="1 2">PI-S10-A1B</strain>
    </source>
</reference>
<dbReference type="AlphaFoldDB" id="A0A3E2NBA3"/>
<proteinExistence type="predicted"/>
<name>A0A3E2NBA3_9FIRM</name>
<organism evidence="1 2">
    <name type="scientific">Lacrimispora amygdalina</name>
    <dbReference type="NCBI Taxonomy" id="253257"/>
    <lineage>
        <taxon>Bacteria</taxon>
        <taxon>Bacillati</taxon>
        <taxon>Bacillota</taxon>
        <taxon>Clostridia</taxon>
        <taxon>Lachnospirales</taxon>
        <taxon>Lachnospiraceae</taxon>
        <taxon>Lacrimispora</taxon>
    </lineage>
</organism>
<evidence type="ECO:0000313" key="1">
    <source>
        <dbReference type="EMBL" id="RFZ78266.1"/>
    </source>
</evidence>
<dbReference type="RefSeq" id="WP_117417639.1">
    <property type="nucleotide sequence ID" value="NZ_QOHO01000043.1"/>
</dbReference>
<evidence type="ECO:0000313" key="2">
    <source>
        <dbReference type="Proteomes" id="UP000260680"/>
    </source>
</evidence>
<dbReference type="EMBL" id="QOHO01000043">
    <property type="protein sequence ID" value="RFZ78266.1"/>
    <property type="molecule type" value="Genomic_DNA"/>
</dbReference>
<dbReference type="Proteomes" id="UP000260680">
    <property type="component" value="Unassembled WGS sequence"/>
</dbReference>
<gene>
    <name evidence="1" type="ORF">DS742_14225</name>
</gene>
<sequence>MNIFVIDKASKKNVGVIDFIPQKGDRIVLKPSLWKNCECIVECILYYPEDHGVLIWVSMVEPYYYNMIKDINW</sequence>
<comment type="caution">
    <text evidence="1">The sequence shown here is derived from an EMBL/GenBank/DDBJ whole genome shotgun (WGS) entry which is preliminary data.</text>
</comment>